<proteinExistence type="predicted"/>
<evidence type="ECO:0000313" key="3">
    <source>
        <dbReference type="Proteomes" id="UP000198814"/>
    </source>
</evidence>
<dbReference type="PANTHER" id="PTHR30050">
    <property type="entry name" value="CHROMOSOMAL REPLICATION INITIATOR PROTEIN DNAA"/>
    <property type="match status" value="1"/>
</dbReference>
<dbReference type="GO" id="GO:0032297">
    <property type="term" value="P:negative regulation of DNA-templated DNA replication initiation"/>
    <property type="evidence" value="ECO:0007669"/>
    <property type="project" value="InterPro"/>
</dbReference>
<feature type="domain" description="Hda lid" evidence="1">
    <location>
        <begin position="158"/>
        <end position="222"/>
    </location>
</feature>
<dbReference type="PANTHER" id="PTHR30050:SF5">
    <property type="entry name" value="DNAA REGULATORY INACTIVATOR HDA"/>
    <property type="match status" value="1"/>
</dbReference>
<dbReference type="GO" id="GO:0003688">
    <property type="term" value="F:DNA replication origin binding"/>
    <property type="evidence" value="ECO:0007669"/>
    <property type="project" value="TreeGrafter"/>
</dbReference>
<dbReference type="EMBL" id="FODO01000003">
    <property type="protein sequence ID" value="SEN99479.1"/>
    <property type="molecule type" value="Genomic_DNA"/>
</dbReference>
<dbReference type="GO" id="GO:0005886">
    <property type="term" value="C:plasma membrane"/>
    <property type="evidence" value="ECO:0007669"/>
    <property type="project" value="TreeGrafter"/>
</dbReference>
<dbReference type="GO" id="GO:0006270">
    <property type="term" value="P:DNA replication initiation"/>
    <property type="evidence" value="ECO:0007669"/>
    <property type="project" value="TreeGrafter"/>
</dbReference>
<dbReference type="SUPFAM" id="SSF52540">
    <property type="entry name" value="P-loop containing nucleoside triphosphate hydrolases"/>
    <property type="match status" value="1"/>
</dbReference>
<keyword evidence="3" id="KW-1185">Reference proteome</keyword>
<organism evidence="2 3">
    <name type="scientific">Nitrosomonas oligotropha</name>
    <dbReference type="NCBI Taxonomy" id="42354"/>
    <lineage>
        <taxon>Bacteria</taxon>
        <taxon>Pseudomonadati</taxon>
        <taxon>Pseudomonadota</taxon>
        <taxon>Betaproteobacteria</taxon>
        <taxon>Nitrosomonadales</taxon>
        <taxon>Nitrosomonadaceae</taxon>
        <taxon>Nitrosomonas</taxon>
    </lineage>
</organism>
<evidence type="ECO:0000313" key="2">
    <source>
        <dbReference type="EMBL" id="SEN99479.1"/>
    </source>
</evidence>
<dbReference type="InterPro" id="IPR055199">
    <property type="entry name" value="Hda_lid"/>
</dbReference>
<dbReference type="STRING" id="42354.SAMN05216333_10338"/>
<name>A0A1H8L304_9PROT</name>
<dbReference type="InterPro" id="IPR027417">
    <property type="entry name" value="P-loop_NTPase"/>
</dbReference>
<dbReference type="Proteomes" id="UP000198814">
    <property type="component" value="Unassembled WGS sequence"/>
</dbReference>
<dbReference type="AlphaFoldDB" id="A0A1H8L304"/>
<evidence type="ECO:0000259" key="1">
    <source>
        <dbReference type="Pfam" id="PF22688"/>
    </source>
</evidence>
<gene>
    <name evidence="2" type="ORF">SAMN05216333_10338</name>
</gene>
<accession>A0A1H8L304</accession>
<reference evidence="3" key="1">
    <citation type="submission" date="2016-10" db="EMBL/GenBank/DDBJ databases">
        <authorList>
            <person name="Varghese N."/>
            <person name="Submissions S."/>
        </authorList>
    </citation>
    <scope>NUCLEOTIDE SEQUENCE [LARGE SCALE GENOMIC DNA]</scope>
    <source>
        <strain evidence="3">Nm76</strain>
    </source>
</reference>
<dbReference type="Gene3D" id="1.10.8.60">
    <property type="match status" value="1"/>
</dbReference>
<protein>
    <submittedName>
        <fullName evidence="2">Regulatory inactivation of DnaA Hda protein</fullName>
    </submittedName>
</protein>
<dbReference type="Pfam" id="PF22688">
    <property type="entry name" value="Hda_lid"/>
    <property type="match status" value="1"/>
</dbReference>
<dbReference type="NCBIfam" id="TIGR03420">
    <property type="entry name" value="DnaA_homol_Hda"/>
    <property type="match status" value="1"/>
</dbReference>
<sequence>MMQQLLLDIRPLPSPLLENFQPGRNAELLHMLSGILSARERERFVYLWGEPGCGKSHLLQATVAAYTQKNLKAVYCSAKNHSGFPMDSAMDCIAIDDIDCLDAPAQIELFNLYNQLRDEGHTFLLLSGSVAPMYLAMRQDLVTRLGWGLVFQVHELTEAEKIQAMKTHAADRGFDIPLEICLYLLRHGRRDLPSLMMTLDALDRYSLAQQRPITIPLLRELLQVAS</sequence>
<dbReference type="InterPro" id="IPR017788">
    <property type="entry name" value="Hda"/>
</dbReference>
<dbReference type="Gene3D" id="3.40.50.300">
    <property type="entry name" value="P-loop containing nucleotide triphosphate hydrolases"/>
    <property type="match status" value="1"/>
</dbReference>